<keyword evidence="1" id="KW-0456">Lyase</keyword>
<dbReference type="InterPro" id="IPR036237">
    <property type="entry name" value="Xyl_isomerase-like_sf"/>
</dbReference>
<accession>A0ABT7M6Q1</accession>
<evidence type="ECO:0000313" key="7">
    <source>
        <dbReference type="EMBL" id="MDL5156345.1"/>
    </source>
</evidence>
<dbReference type="InterPro" id="IPR050312">
    <property type="entry name" value="IolE/XylAMocC-like"/>
</dbReference>
<dbReference type="Gene3D" id="3.20.20.150">
    <property type="entry name" value="Divalent-metal-dependent TIM barrel enzymes"/>
    <property type="match status" value="1"/>
</dbReference>
<proteinExistence type="inferred from homology"/>
<reference evidence="7 8" key="1">
    <citation type="submission" date="2023-06" db="EMBL/GenBank/DDBJ databases">
        <title>Actinomycetospora Odt1-22.</title>
        <authorList>
            <person name="Supong K."/>
        </authorList>
    </citation>
    <scope>NUCLEOTIDE SEQUENCE [LARGE SCALE GENOMIC DNA]</scope>
    <source>
        <strain evidence="7 8">Odt1-22</strain>
    </source>
</reference>
<sequence>MTTVLERDLVQRRGFANVAAADGTVTGFRMDLRMPNYRGIAGSLVEGVEVVVDGESFPPEAGVWTLQGRTFTLDELRASTDVRWAADELATVTVPRPGGLRLGPHQVAVAVRLRAPYIPAFAQPSVFRAEGVRVVVPDAPITGPRLGVSLYSYAGDMFTSMTLEDAMADIADLGATGIEILGEAHVPGYPEPSSAWIDTWHASLERHGLVPTNLGAWVDTAMWRDRDLTVDEGAAQLARDLRLAHRLGFGFLRPKFGVVSAELDPHPIWAPAVEKVLDLAADLDVVICPEIHSPTPLHHPVVDGYREFMRRTGSKHFRLMVDTGIFQTVPVDDGHEGFAKGKRPAFLEPLAVPVSDLEEMIDDVAFIQTKFFEIDDAGRDLHIPWEPIVDVLRRTGWDGWLSSEYEGRREPYRGRDQVRRQHALLRGLLRG</sequence>
<dbReference type="Proteomes" id="UP001231924">
    <property type="component" value="Unassembled WGS sequence"/>
</dbReference>
<comment type="caution">
    <text evidence="7">The sequence shown here is derived from an EMBL/GenBank/DDBJ whole genome shotgun (WGS) entry which is preliminary data.</text>
</comment>
<comment type="similarity">
    <text evidence="3">Belongs to the C-glycoside deglycosidase beta subunit family.</text>
</comment>
<name>A0ABT7M6Q1_9PSEU</name>
<dbReference type="PANTHER" id="PTHR12110:SF41">
    <property type="entry name" value="INOSOSE DEHYDRATASE"/>
    <property type="match status" value="1"/>
</dbReference>
<dbReference type="RefSeq" id="WP_286052613.1">
    <property type="nucleotide sequence ID" value="NZ_JASVWF010000002.1"/>
</dbReference>
<evidence type="ECO:0000256" key="3">
    <source>
        <dbReference type="ARBA" id="ARBA00046336"/>
    </source>
</evidence>
<dbReference type="InterPro" id="IPR013022">
    <property type="entry name" value="Xyl_isomerase-like_TIM-brl"/>
</dbReference>
<dbReference type="SUPFAM" id="SSF51658">
    <property type="entry name" value="Xylose isomerase-like"/>
    <property type="match status" value="1"/>
</dbReference>
<evidence type="ECO:0000256" key="1">
    <source>
        <dbReference type="ARBA" id="ARBA00023239"/>
    </source>
</evidence>
<dbReference type="EMBL" id="JASVWF010000002">
    <property type="protein sequence ID" value="MDL5156345.1"/>
    <property type="molecule type" value="Genomic_DNA"/>
</dbReference>
<dbReference type="PANTHER" id="PTHR12110">
    <property type="entry name" value="HYDROXYPYRUVATE ISOMERASE"/>
    <property type="match status" value="1"/>
</dbReference>
<evidence type="ECO:0000256" key="4">
    <source>
        <dbReference type="ARBA" id="ARBA00047208"/>
    </source>
</evidence>
<protein>
    <recommendedName>
        <fullName evidence="4">C-deglycosylation enzyme beta subunit</fullName>
    </recommendedName>
</protein>
<evidence type="ECO:0000256" key="2">
    <source>
        <dbReference type="ARBA" id="ARBA00023277"/>
    </source>
</evidence>
<evidence type="ECO:0000259" key="5">
    <source>
        <dbReference type="Pfam" id="PF01261"/>
    </source>
</evidence>
<gene>
    <name evidence="7" type="ORF">QRT03_10280</name>
</gene>
<dbReference type="Pfam" id="PF19906">
    <property type="entry name" value="CGDB"/>
    <property type="match status" value="1"/>
</dbReference>
<organism evidence="7 8">
    <name type="scientific">Actinomycetospora termitidis</name>
    <dbReference type="NCBI Taxonomy" id="3053470"/>
    <lineage>
        <taxon>Bacteria</taxon>
        <taxon>Bacillati</taxon>
        <taxon>Actinomycetota</taxon>
        <taxon>Actinomycetes</taxon>
        <taxon>Pseudonocardiales</taxon>
        <taxon>Pseudonocardiaceae</taxon>
        <taxon>Actinomycetospora</taxon>
    </lineage>
</organism>
<evidence type="ECO:0000313" key="8">
    <source>
        <dbReference type="Proteomes" id="UP001231924"/>
    </source>
</evidence>
<dbReference type="Pfam" id="PF01261">
    <property type="entry name" value="AP_endonuc_2"/>
    <property type="match status" value="1"/>
</dbReference>
<evidence type="ECO:0000259" key="6">
    <source>
        <dbReference type="Pfam" id="PF19906"/>
    </source>
</evidence>
<dbReference type="InterPro" id="IPR045959">
    <property type="entry name" value="CGDB"/>
</dbReference>
<feature type="domain" description="Xylose isomerase-like TIM barrel" evidence="5">
    <location>
        <begin position="168"/>
        <end position="425"/>
    </location>
</feature>
<keyword evidence="8" id="KW-1185">Reference proteome</keyword>
<keyword evidence="2" id="KW-0119">Carbohydrate metabolism</keyword>
<feature type="domain" description="C-glycoside deglycosidase beta subunit" evidence="6">
    <location>
        <begin position="5"/>
        <end position="117"/>
    </location>
</feature>